<evidence type="ECO:0000313" key="4">
    <source>
        <dbReference type="Proteomes" id="UP000215305"/>
    </source>
</evidence>
<keyword evidence="2" id="KW-0812">Transmembrane</keyword>
<gene>
    <name evidence="3" type="ORF">CDV56_100294</name>
</gene>
<dbReference type="EMBL" id="NKHU02000496">
    <property type="protein sequence ID" value="RHZ43143.1"/>
    <property type="molecule type" value="Genomic_DNA"/>
</dbReference>
<keyword evidence="2" id="KW-0472">Membrane</keyword>
<keyword evidence="2" id="KW-1133">Transmembrane helix</keyword>
<evidence type="ECO:0000256" key="2">
    <source>
        <dbReference type="SAM" id="Phobius"/>
    </source>
</evidence>
<feature type="compositionally biased region" description="Basic residues" evidence="1">
    <location>
        <begin position="490"/>
        <end position="500"/>
    </location>
</feature>
<protein>
    <submittedName>
        <fullName evidence="3">Uncharacterized protein</fullName>
    </submittedName>
</protein>
<dbReference type="VEuPathDB" id="FungiDB:CDV56_100294"/>
<feature type="compositionally biased region" description="Basic residues" evidence="1">
    <location>
        <begin position="115"/>
        <end position="126"/>
    </location>
</feature>
<feature type="compositionally biased region" description="Polar residues" evidence="1">
    <location>
        <begin position="689"/>
        <end position="702"/>
    </location>
</feature>
<feature type="region of interest" description="Disordered" evidence="1">
    <location>
        <begin position="115"/>
        <end position="194"/>
    </location>
</feature>
<organism evidence="3 4">
    <name type="scientific">Aspergillus thermomutatus</name>
    <name type="common">Neosartorya pseudofischeri</name>
    <dbReference type="NCBI Taxonomy" id="41047"/>
    <lineage>
        <taxon>Eukaryota</taxon>
        <taxon>Fungi</taxon>
        <taxon>Dikarya</taxon>
        <taxon>Ascomycota</taxon>
        <taxon>Pezizomycotina</taxon>
        <taxon>Eurotiomycetes</taxon>
        <taxon>Eurotiomycetidae</taxon>
        <taxon>Eurotiales</taxon>
        <taxon>Aspergillaceae</taxon>
        <taxon>Aspergillus</taxon>
        <taxon>Aspergillus subgen. Fumigati</taxon>
    </lineage>
</organism>
<dbReference type="GeneID" id="38122268"/>
<feature type="region of interest" description="Disordered" evidence="1">
    <location>
        <begin position="562"/>
        <end position="709"/>
    </location>
</feature>
<name>A0A397G2S4_ASPTH</name>
<reference evidence="3" key="1">
    <citation type="submission" date="2018-08" db="EMBL/GenBank/DDBJ databases">
        <title>Draft genome sequence of azole-resistant Aspergillus thermomutatus (Neosartorya pseudofischeri) strain HMR AF 39, isolated from a human nasal aspirate.</title>
        <authorList>
            <person name="Parent-Michaud M."/>
            <person name="Dufresne P.J."/>
            <person name="Fournier E."/>
            <person name="Martineau C."/>
            <person name="Moreira S."/>
            <person name="Perkins V."/>
            <person name="De Repentigny L."/>
            <person name="Dufresne S.F."/>
        </authorList>
    </citation>
    <scope>NUCLEOTIDE SEQUENCE [LARGE SCALE GENOMIC DNA]</scope>
    <source>
        <strain evidence="3">HMR AF 39</strain>
    </source>
</reference>
<sequence>MPALATVIAVAAVCAALFMVSVVVGTLVWIKARGERRSLKAVSAGQGRYARQLQAFEADTATSLSREEGSALRLYGQLPYGKPNEWGVLASRESLAYSIVDSEASSQLAEKARSLRRSLSRSKSTRQLKGLLRPRPPSPLAPLAEAAERPCDKASRAKDHVSVSAVEGALELPTEMTPRHTPEKAEERSIAEPSIRPLSAAMPLMHRRERSGNLFPVMEDHHEGFELPFTRVRGGSITTQTAGAIPEQPVPPPPSAYPPNRFRLSKNDSMRFSSLSLETADSSILDDSRRTSTAIESDFTSPALPPCPTFTPFSANDVGRMEFERRNFAASNSAYPAPFIFPATSPTREALRLEPNRTSPRRSLTARSPSQTERVSPPPRRSESLCSNQSRKEVISMPHLDPNMTPHLSATGHSGSLLPYFSQLQRHSMYASRHTDGDPFYGGLTSSHISIHPPRAPARRVSSLYVPEISTQVSSDNASKPPLTSALKGTHGHRKGHRRQNCVRISIHPPITFGGPAFSPMAEEPEELEDLSLRRPEAPGPTSYNVPSINPSVVTFSANKHNSYDFQRPRPRIMDVSSTPYGSPTKKRKHSRADSSDDFLSPAGNDKTLPEIMTSLPSSNDGSLSQTPSPEKNAPAWVLPVHASSPTSRENASPQTSPRRSAVKGPRIQPSKLMHNNNPPSIVPLEENGISSTQQGSSSNRPLSLRPHSSSKDIATAKDLLPHDESDAAALDNTHHCNHKNNIPQQQDQEDLSCGVHKTPSTRSGNMVTIWEDNDTERMAQPIARTTQPKGSASSPKKIGRKGSQKTTSDDRMSRKSSQKTPKQGITTPTGKTIGLGIGAATPGSLYDGDGFLKE</sequence>
<feature type="compositionally biased region" description="Polar residues" evidence="1">
    <location>
        <begin position="356"/>
        <end position="374"/>
    </location>
</feature>
<proteinExistence type="predicted"/>
<feature type="region of interest" description="Disordered" evidence="1">
    <location>
        <begin position="346"/>
        <end position="389"/>
    </location>
</feature>
<dbReference type="OrthoDB" id="3546893at2759"/>
<accession>A0A397G2S4</accession>
<evidence type="ECO:0000256" key="1">
    <source>
        <dbReference type="SAM" id="MobiDB-lite"/>
    </source>
</evidence>
<feature type="region of interest" description="Disordered" evidence="1">
    <location>
        <begin position="472"/>
        <end position="500"/>
    </location>
</feature>
<feature type="compositionally biased region" description="Polar residues" evidence="1">
    <location>
        <begin position="644"/>
        <end position="659"/>
    </location>
</feature>
<feature type="region of interest" description="Disordered" evidence="1">
    <location>
        <begin position="734"/>
        <end position="768"/>
    </location>
</feature>
<feature type="compositionally biased region" description="Polar residues" evidence="1">
    <location>
        <begin position="819"/>
        <end position="831"/>
    </location>
</feature>
<feature type="compositionally biased region" description="Basic and acidic residues" evidence="1">
    <location>
        <begin position="177"/>
        <end position="190"/>
    </location>
</feature>
<feature type="transmembrane region" description="Helical" evidence="2">
    <location>
        <begin position="6"/>
        <end position="30"/>
    </location>
</feature>
<feature type="compositionally biased region" description="Polar residues" evidence="1">
    <location>
        <begin position="615"/>
        <end position="630"/>
    </location>
</feature>
<dbReference type="RefSeq" id="XP_026609534.1">
    <property type="nucleotide sequence ID" value="XM_026753913.1"/>
</dbReference>
<keyword evidence="4" id="KW-1185">Reference proteome</keyword>
<dbReference type="Proteomes" id="UP000215305">
    <property type="component" value="Unassembled WGS sequence"/>
</dbReference>
<evidence type="ECO:0000313" key="3">
    <source>
        <dbReference type="EMBL" id="RHZ43143.1"/>
    </source>
</evidence>
<comment type="caution">
    <text evidence="3">The sequence shown here is derived from an EMBL/GenBank/DDBJ whole genome shotgun (WGS) entry which is preliminary data.</text>
</comment>
<feature type="compositionally biased region" description="Basic and acidic residues" evidence="1">
    <location>
        <begin position="146"/>
        <end position="161"/>
    </location>
</feature>
<feature type="compositionally biased region" description="Polar residues" evidence="1">
    <location>
        <begin position="784"/>
        <end position="795"/>
    </location>
</feature>
<feature type="region of interest" description="Disordered" evidence="1">
    <location>
        <begin position="783"/>
        <end position="855"/>
    </location>
</feature>
<feature type="region of interest" description="Disordered" evidence="1">
    <location>
        <begin position="513"/>
        <end position="550"/>
    </location>
</feature>
<dbReference type="AlphaFoldDB" id="A0A397G2S4"/>